<evidence type="ECO:0000256" key="3">
    <source>
        <dbReference type="SAM" id="Phobius"/>
    </source>
</evidence>
<feature type="transmembrane region" description="Helical" evidence="3">
    <location>
        <begin position="99"/>
        <end position="117"/>
    </location>
</feature>
<evidence type="ECO:0000313" key="5">
    <source>
        <dbReference type="Proteomes" id="UP000325440"/>
    </source>
</evidence>
<dbReference type="EMBL" id="CABPRJ010000505">
    <property type="protein sequence ID" value="VVC30112.1"/>
    <property type="molecule type" value="Genomic_DNA"/>
</dbReference>
<evidence type="ECO:0000256" key="2">
    <source>
        <dbReference type="ARBA" id="ARBA00022824"/>
    </source>
</evidence>
<dbReference type="PANTHER" id="PTHR12174">
    <property type="entry name" value="SIGNAL PEPTIDE PEPTIDASE"/>
    <property type="match status" value="1"/>
</dbReference>
<dbReference type="GO" id="GO:0098554">
    <property type="term" value="C:cytoplasmic side of endoplasmic reticulum membrane"/>
    <property type="evidence" value="ECO:0007669"/>
    <property type="project" value="TreeGrafter"/>
</dbReference>
<evidence type="ECO:0000256" key="1">
    <source>
        <dbReference type="ARBA" id="ARBA00004477"/>
    </source>
</evidence>
<keyword evidence="3" id="KW-0812">Transmembrane</keyword>
<dbReference type="Pfam" id="PF04258">
    <property type="entry name" value="Peptidase_A22B"/>
    <property type="match status" value="1"/>
</dbReference>
<feature type="transmembrane region" description="Helical" evidence="3">
    <location>
        <begin position="129"/>
        <end position="149"/>
    </location>
</feature>
<keyword evidence="3" id="KW-0472">Membrane</keyword>
<dbReference type="GO" id="GO:0098553">
    <property type="term" value="C:lumenal side of endoplasmic reticulum membrane"/>
    <property type="evidence" value="ECO:0007669"/>
    <property type="project" value="TreeGrafter"/>
</dbReference>
<feature type="transmembrane region" description="Helical" evidence="3">
    <location>
        <begin position="21"/>
        <end position="41"/>
    </location>
</feature>
<dbReference type="GO" id="GO:0006465">
    <property type="term" value="P:signal peptide processing"/>
    <property type="evidence" value="ECO:0007669"/>
    <property type="project" value="TreeGrafter"/>
</dbReference>
<keyword evidence="2" id="KW-0256">Endoplasmic reticulum</keyword>
<keyword evidence="5" id="KW-1185">Reference proteome</keyword>
<keyword evidence="3" id="KW-1133">Transmembrane helix</keyword>
<dbReference type="GO" id="GO:0033619">
    <property type="term" value="P:membrane protein proteolysis"/>
    <property type="evidence" value="ECO:0007669"/>
    <property type="project" value="TreeGrafter"/>
</dbReference>
<gene>
    <name evidence="4" type="ORF">CINCED_3A013964</name>
</gene>
<comment type="subcellular location">
    <subcellularLocation>
        <location evidence="1">Endoplasmic reticulum membrane</location>
        <topology evidence="1">Multi-pass membrane protein</topology>
    </subcellularLocation>
</comment>
<name>A0A5E4MJY8_9HEMI</name>
<evidence type="ECO:0000313" key="4">
    <source>
        <dbReference type="EMBL" id="VVC30112.1"/>
    </source>
</evidence>
<dbReference type="Proteomes" id="UP000325440">
    <property type="component" value="Unassembled WGS sequence"/>
</dbReference>
<organism evidence="4 5">
    <name type="scientific">Cinara cedri</name>
    <dbReference type="NCBI Taxonomy" id="506608"/>
    <lineage>
        <taxon>Eukaryota</taxon>
        <taxon>Metazoa</taxon>
        <taxon>Ecdysozoa</taxon>
        <taxon>Arthropoda</taxon>
        <taxon>Hexapoda</taxon>
        <taxon>Insecta</taxon>
        <taxon>Pterygota</taxon>
        <taxon>Neoptera</taxon>
        <taxon>Paraneoptera</taxon>
        <taxon>Hemiptera</taxon>
        <taxon>Sternorrhyncha</taxon>
        <taxon>Aphidomorpha</taxon>
        <taxon>Aphidoidea</taxon>
        <taxon>Aphididae</taxon>
        <taxon>Lachninae</taxon>
        <taxon>Cinara</taxon>
    </lineage>
</organism>
<dbReference type="InterPro" id="IPR007369">
    <property type="entry name" value="Peptidase_A22B_SPP"/>
</dbReference>
<dbReference type="GO" id="GO:0042500">
    <property type="term" value="F:aspartic endopeptidase activity, intramembrane cleaving"/>
    <property type="evidence" value="ECO:0007669"/>
    <property type="project" value="InterPro"/>
</dbReference>
<dbReference type="OrthoDB" id="29661at2759"/>
<dbReference type="PANTHER" id="PTHR12174:SF23">
    <property type="entry name" value="MINOR HISTOCOMPATIBILITY ANTIGEN H13"/>
    <property type="match status" value="1"/>
</dbReference>
<sequence>MLPKKIPKTQYKLRLTKGSGKVILSFIIEMLIFDTNGMAIVNKSFHAPTKIIFPLDLLENGIFDANNFAVLSLGDIVIPGIFMAFLLRFDQSLKRKINIYFNASFLAYLLGLLAIVIEMCIYKTTQPTLSLLILVSCITSLLALIFGDFKALFR</sequence>
<dbReference type="AlphaFoldDB" id="A0A5E4MJY8"/>
<feature type="transmembrane region" description="Helical" evidence="3">
    <location>
        <begin position="68"/>
        <end position="87"/>
    </location>
</feature>
<reference evidence="4 5" key="1">
    <citation type="submission" date="2019-08" db="EMBL/GenBank/DDBJ databases">
        <authorList>
            <person name="Alioto T."/>
            <person name="Alioto T."/>
            <person name="Gomez Garrido J."/>
        </authorList>
    </citation>
    <scope>NUCLEOTIDE SEQUENCE [LARGE SCALE GENOMIC DNA]</scope>
</reference>
<protein>
    <submittedName>
        <fullName evidence="4">Peptidase A22B, signal peptide peptidase</fullName>
    </submittedName>
</protein>
<accession>A0A5E4MJY8</accession>
<proteinExistence type="predicted"/>